<dbReference type="RefSeq" id="WP_124937285.1">
    <property type="nucleotide sequence ID" value="NZ_RJVQ01000004.1"/>
</dbReference>
<feature type="region of interest" description="Disordered" evidence="1">
    <location>
        <begin position="640"/>
        <end position="696"/>
    </location>
</feature>
<dbReference type="EMBL" id="RJVQ01000004">
    <property type="protein sequence ID" value="RQW62885.1"/>
    <property type="molecule type" value="Genomic_DNA"/>
</dbReference>
<feature type="compositionally biased region" description="Basic and acidic residues" evidence="1">
    <location>
        <begin position="640"/>
        <end position="668"/>
    </location>
</feature>
<dbReference type="PROSITE" id="PS50994">
    <property type="entry name" value="INTEGRASE"/>
    <property type="match status" value="1"/>
</dbReference>
<dbReference type="Pfam" id="PF09299">
    <property type="entry name" value="Mu-transpos_C"/>
    <property type="match status" value="1"/>
</dbReference>
<dbReference type="InterPro" id="IPR001584">
    <property type="entry name" value="Integrase_cat-core"/>
</dbReference>
<dbReference type="Gene3D" id="3.30.420.10">
    <property type="entry name" value="Ribonuclease H-like superfamily/Ribonuclease H"/>
    <property type="match status" value="1"/>
</dbReference>
<organism evidence="3 4">
    <name type="scientific">Vibrio viridaestus</name>
    <dbReference type="NCBI Taxonomy" id="2487322"/>
    <lineage>
        <taxon>Bacteria</taxon>
        <taxon>Pseudomonadati</taxon>
        <taxon>Pseudomonadota</taxon>
        <taxon>Gammaproteobacteria</taxon>
        <taxon>Vibrionales</taxon>
        <taxon>Vibrionaceae</taxon>
        <taxon>Vibrio</taxon>
    </lineage>
</organism>
<evidence type="ECO:0000313" key="3">
    <source>
        <dbReference type="EMBL" id="RQW62885.1"/>
    </source>
</evidence>
<comment type="caution">
    <text evidence="3">The sequence shown here is derived from an EMBL/GenBank/DDBJ whole genome shotgun (WGS) entry which is preliminary data.</text>
</comment>
<dbReference type="InterPro" id="IPR012337">
    <property type="entry name" value="RNaseH-like_sf"/>
</dbReference>
<dbReference type="OrthoDB" id="501284at2"/>
<evidence type="ECO:0000256" key="1">
    <source>
        <dbReference type="SAM" id="MobiDB-lite"/>
    </source>
</evidence>
<dbReference type="GO" id="GO:0003676">
    <property type="term" value="F:nucleic acid binding"/>
    <property type="evidence" value="ECO:0007669"/>
    <property type="project" value="InterPro"/>
</dbReference>
<protein>
    <submittedName>
        <fullName evidence="3">Transposase</fullName>
    </submittedName>
</protein>
<gene>
    <name evidence="3" type="ORF">EES38_11180</name>
</gene>
<dbReference type="InterPro" id="IPR036397">
    <property type="entry name" value="RNaseH_sf"/>
</dbReference>
<dbReference type="AlphaFoldDB" id="A0A3N9THC7"/>
<evidence type="ECO:0000259" key="2">
    <source>
        <dbReference type="PROSITE" id="PS50994"/>
    </source>
</evidence>
<proteinExistence type="predicted"/>
<feature type="region of interest" description="Disordered" evidence="1">
    <location>
        <begin position="140"/>
        <end position="162"/>
    </location>
</feature>
<accession>A0A3N9THC7</accession>
<dbReference type="Proteomes" id="UP000281112">
    <property type="component" value="Unassembled WGS sequence"/>
</dbReference>
<feature type="domain" description="Integrase catalytic" evidence="2">
    <location>
        <begin position="261"/>
        <end position="472"/>
    </location>
</feature>
<evidence type="ECO:0000313" key="4">
    <source>
        <dbReference type="Proteomes" id="UP000281112"/>
    </source>
</evidence>
<name>A0A3N9THC7_9VIBR</name>
<dbReference type="GO" id="GO:0015074">
    <property type="term" value="P:DNA integration"/>
    <property type="evidence" value="ECO:0007669"/>
    <property type="project" value="InterPro"/>
</dbReference>
<sequence length="696" mass="80141">MFRINEVLEFEQERFRVLSLLGNELVWISIDDKSAFPVLVDTEILYQGIEDETLLRIEDPYVYLTLEVPEEGSIAQVKRDKNYELIQPIIQCEAYYRPDLRAKAINAVMAEHKTTKQTLYRLIRQYWQRGQIANALLPDYKNSGGKGKRRQAGEKKLGRPRKYMPGTGVNVDEFTERLFRIAIQKYLLNDKGYTFPYAHRRFKDIYQTYFPDVPEAEIPTNWQMKYFYQREFTQVDVIRKRIHPKIYNKDIRPLKGTANLHALGPGSRFEIDATIADIYLVSDSNRSWIVGRPVVYVVVDVFSRLIVGLYIGFENPSYVAAIQALQTAMTDKVALCHQYGIEIEAQDWSAIGLPDAILADRGELLGSQIESLEKSFSVRVENTPPYRGDAKGIVERNFKTIQADFTPFAPGVVTGTTVKKRGGRDYRLDAKLSISDFKEIILSSILYHNQFAVLGKYDRSDDMPVDLPSVPIELWRWGIQHRTGRLRAAPERELRLSLLPRARATISPLGICLFGLYYTCAEAMSAGWMHRGKATSRPEKVTVAYDPNIADEIYLFPVEGKSEFWVGKLSDRSREFIHCSFWEVWQIQACQKSVTATSKVVSDEKKRAHERRVIDKIQQAEARSPDVSEFSKSERIAAIRPNRKAELESEREDRKPTEPSQPRERADVVHLPGVEEEDYQYPSFVSELFDDEDDQE</sequence>
<reference evidence="3 4" key="1">
    <citation type="submission" date="2018-11" db="EMBL/GenBank/DDBJ databases">
        <title>Vibrio LJC006 sp. nov., isolated from seawater during the bloom of the enteromorpha.</title>
        <authorList>
            <person name="Liang J."/>
        </authorList>
    </citation>
    <scope>NUCLEOTIDE SEQUENCE [LARGE SCALE GENOMIC DNA]</scope>
    <source>
        <strain evidence="3 4">LJC006</strain>
    </source>
</reference>
<dbReference type="InterPro" id="IPR015378">
    <property type="entry name" value="Transposase-like_Mu_C"/>
</dbReference>
<keyword evidence="4" id="KW-1185">Reference proteome</keyword>
<dbReference type="SUPFAM" id="SSF53098">
    <property type="entry name" value="Ribonuclease H-like"/>
    <property type="match status" value="1"/>
</dbReference>